<organism evidence="1">
    <name type="scientific">Oryza punctata</name>
    <name type="common">Red rice</name>
    <dbReference type="NCBI Taxonomy" id="4537"/>
    <lineage>
        <taxon>Eukaryota</taxon>
        <taxon>Viridiplantae</taxon>
        <taxon>Streptophyta</taxon>
        <taxon>Embryophyta</taxon>
        <taxon>Tracheophyta</taxon>
        <taxon>Spermatophyta</taxon>
        <taxon>Magnoliopsida</taxon>
        <taxon>Liliopsida</taxon>
        <taxon>Poales</taxon>
        <taxon>Poaceae</taxon>
        <taxon>BOP clade</taxon>
        <taxon>Oryzoideae</taxon>
        <taxon>Oryzeae</taxon>
        <taxon>Oryzinae</taxon>
        <taxon>Oryza</taxon>
    </lineage>
</organism>
<reference evidence="1" key="1">
    <citation type="submission" date="2015-04" db="UniProtKB">
        <authorList>
            <consortium name="EnsemblPlants"/>
        </authorList>
    </citation>
    <scope>IDENTIFICATION</scope>
</reference>
<dbReference type="Proteomes" id="UP000026962">
    <property type="component" value="Chromosome 3"/>
</dbReference>
<proteinExistence type="predicted"/>
<keyword evidence="2" id="KW-1185">Reference proteome</keyword>
<dbReference type="AlphaFoldDB" id="A0A0E0K7F8"/>
<accession>A0A0E0K7F8</accession>
<name>A0A0E0K7F8_ORYPU</name>
<dbReference type="EnsemblPlants" id="OPUNC03G00030.1">
    <property type="protein sequence ID" value="OPUNC03G00030.1"/>
    <property type="gene ID" value="OPUNC03G00030"/>
</dbReference>
<evidence type="ECO:0000313" key="2">
    <source>
        <dbReference type="Proteomes" id="UP000026962"/>
    </source>
</evidence>
<protein>
    <submittedName>
        <fullName evidence="1">Uncharacterized protein</fullName>
    </submittedName>
</protein>
<dbReference type="Gramene" id="OPUNC03G00030.1">
    <property type="protein sequence ID" value="OPUNC03G00030.1"/>
    <property type="gene ID" value="OPUNC03G00030"/>
</dbReference>
<reference evidence="1" key="2">
    <citation type="submission" date="2018-05" db="EMBL/GenBank/DDBJ databases">
        <title>OpunRS2 (Oryza punctata Reference Sequence Version 2).</title>
        <authorList>
            <person name="Zhang J."/>
            <person name="Kudrna D."/>
            <person name="Lee S."/>
            <person name="Talag J."/>
            <person name="Welchert J."/>
            <person name="Wing R.A."/>
        </authorList>
    </citation>
    <scope>NUCLEOTIDE SEQUENCE [LARGE SCALE GENOMIC DNA]</scope>
</reference>
<dbReference type="HOGENOM" id="CLU_2675349_0_0_1"/>
<evidence type="ECO:0000313" key="1">
    <source>
        <dbReference type="EnsemblPlants" id="OPUNC03G00030.1"/>
    </source>
</evidence>
<sequence>MDWQAGQWTVAGRKRRGARRLGAHRWQGFLRPITACRVNQLIRNTDHAQISSVTPTIAFVASTMKKEKQKETVDA</sequence>